<keyword evidence="4" id="KW-0808">Transferase</keyword>
<dbReference type="CDD" id="cd05387">
    <property type="entry name" value="BY-kinase"/>
    <property type="match status" value="1"/>
</dbReference>
<proteinExistence type="predicted"/>
<reference evidence="4 5" key="1">
    <citation type="submission" date="2018-05" db="EMBL/GenBank/DDBJ databases">
        <title>Genomic Encyclopedia of Type Strains, Phase IV (KMG-IV): sequencing the most valuable type-strain genomes for metagenomic binning, comparative biology and taxonomic classification.</title>
        <authorList>
            <person name="Goeker M."/>
        </authorList>
    </citation>
    <scope>NUCLEOTIDE SEQUENCE [LARGE SCALE GENOMIC DNA]</scope>
    <source>
        <strain evidence="4 5">DSM 19792</strain>
    </source>
</reference>
<name>A0A318K2C3_9BURK</name>
<dbReference type="GO" id="GO:0005886">
    <property type="term" value="C:plasma membrane"/>
    <property type="evidence" value="ECO:0007669"/>
    <property type="project" value="TreeGrafter"/>
</dbReference>
<feature type="domain" description="CobQ/CobB/MinD/ParA nucleotide binding" evidence="3">
    <location>
        <begin position="128"/>
        <end position="289"/>
    </location>
</feature>
<dbReference type="RefSeq" id="WP_170133415.1">
    <property type="nucleotide sequence ID" value="NZ_QJKB01000001.1"/>
</dbReference>
<dbReference type="InterPro" id="IPR005702">
    <property type="entry name" value="Wzc-like_C"/>
</dbReference>
<sequence>MQVPEPRNPSTSKIGRLGELFLQKGLLTPEQIDQIAQLQKEKKLRFGDAALALGYLSQTQLDQALGEQFGYSTKDLINGSADKSLKFFYFPFSKEAEEIRRLRSELLLKFSGQDKIKITLVSPARRDGKSYMAASLAIALSQVGKRTLLIDADLRSGSLHEYFSLGKPDGLSSVLAGRITASDALIQLMPNLHFLPAGPQPPNPLEILRAPRMRELLESCSEQFDAFVVDTHTATLASDAQMVAHQTGSVLLVARKDHTYVDELRQAKADMQAAGVEVLGTIFNQYESAGAARFAPFTWAIRLLSRLFRRKS</sequence>
<dbReference type="Pfam" id="PF01656">
    <property type="entry name" value="CbiA"/>
    <property type="match status" value="1"/>
</dbReference>
<dbReference type="Proteomes" id="UP000247792">
    <property type="component" value="Unassembled WGS sequence"/>
</dbReference>
<keyword evidence="2" id="KW-0067">ATP-binding</keyword>
<gene>
    <name evidence="4" type="ORF">DFR42_1011033</name>
</gene>
<dbReference type="SUPFAM" id="SSF160246">
    <property type="entry name" value="EspE N-terminal domain-like"/>
    <property type="match status" value="1"/>
</dbReference>
<dbReference type="InterPro" id="IPR002586">
    <property type="entry name" value="CobQ/CobB/MinD/ParA_Nub-bd_dom"/>
</dbReference>
<dbReference type="Gene3D" id="3.40.50.300">
    <property type="entry name" value="P-loop containing nucleotide triphosphate hydrolases"/>
    <property type="match status" value="1"/>
</dbReference>
<organism evidence="4 5">
    <name type="scientific">Undibacterium pigrum</name>
    <dbReference type="NCBI Taxonomy" id="401470"/>
    <lineage>
        <taxon>Bacteria</taxon>
        <taxon>Pseudomonadati</taxon>
        <taxon>Pseudomonadota</taxon>
        <taxon>Betaproteobacteria</taxon>
        <taxon>Burkholderiales</taxon>
        <taxon>Oxalobacteraceae</taxon>
        <taxon>Undibacterium</taxon>
    </lineage>
</organism>
<evidence type="ECO:0000256" key="1">
    <source>
        <dbReference type="ARBA" id="ARBA00022741"/>
    </source>
</evidence>
<comment type="caution">
    <text evidence="4">The sequence shown here is derived from an EMBL/GenBank/DDBJ whole genome shotgun (WGS) entry which is preliminary data.</text>
</comment>
<dbReference type="NCBIfam" id="TIGR01007">
    <property type="entry name" value="eps_fam"/>
    <property type="match status" value="1"/>
</dbReference>
<dbReference type="EMBL" id="QJKB01000001">
    <property type="protein sequence ID" value="PXX47454.1"/>
    <property type="molecule type" value="Genomic_DNA"/>
</dbReference>
<dbReference type="SUPFAM" id="SSF52540">
    <property type="entry name" value="P-loop containing nucleoside triphosphate hydrolases"/>
    <property type="match status" value="1"/>
</dbReference>
<evidence type="ECO:0000313" key="5">
    <source>
        <dbReference type="Proteomes" id="UP000247792"/>
    </source>
</evidence>
<dbReference type="GO" id="GO:0004713">
    <property type="term" value="F:protein tyrosine kinase activity"/>
    <property type="evidence" value="ECO:0007669"/>
    <property type="project" value="TreeGrafter"/>
</dbReference>
<dbReference type="PANTHER" id="PTHR32309">
    <property type="entry name" value="TYROSINE-PROTEIN KINASE"/>
    <property type="match status" value="1"/>
</dbReference>
<dbReference type="AlphaFoldDB" id="A0A318K2C3"/>
<accession>A0A318K2C3</accession>
<dbReference type="InterPro" id="IPR027417">
    <property type="entry name" value="P-loop_NTPase"/>
</dbReference>
<dbReference type="InterPro" id="IPR037257">
    <property type="entry name" value="T2SS_E_N_sf"/>
</dbReference>
<keyword evidence="1" id="KW-0547">Nucleotide-binding</keyword>
<evidence type="ECO:0000313" key="4">
    <source>
        <dbReference type="EMBL" id="PXX47454.1"/>
    </source>
</evidence>
<keyword evidence="5" id="KW-1185">Reference proteome</keyword>
<dbReference type="InterPro" id="IPR050445">
    <property type="entry name" value="Bact_polysacc_biosynth/exp"/>
</dbReference>
<keyword evidence="4" id="KW-0418">Kinase</keyword>
<dbReference type="GO" id="GO:0005524">
    <property type="term" value="F:ATP binding"/>
    <property type="evidence" value="ECO:0007669"/>
    <property type="project" value="UniProtKB-KW"/>
</dbReference>
<evidence type="ECO:0000256" key="2">
    <source>
        <dbReference type="ARBA" id="ARBA00022840"/>
    </source>
</evidence>
<evidence type="ECO:0000259" key="3">
    <source>
        <dbReference type="Pfam" id="PF01656"/>
    </source>
</evidence>
<dbReference type="PANTHER" id="PTHR32309:SF13">
    <property type="entry name" value="FERRIC ENTEROBACTIN TRANSPORT PROTEIN FEPE"/>
    <property type="match status" value="1"/>
</dbReference>
<protein>
    <submittedName>
        <fullName evidence="4">Chain length determinant protein tyrosine kinase EpsG</fullName>
    </submittedName>
</protein>